<proteinExistence type="inferred from homology"/>
<dbReference type="PROSITE" id="PS00521">
    <property type="entry name" value="P5CR"/>
    <property type="match status" value="1"/>
</dbReference>
<evidence type="ECO:0000256" key="11">
    <source>
        <dbReference type="PIRSR" id="PIRSR000193-1"/>
    </source>
</evidence>
<dbReference type="PANTHER" id="PTHR11645:SF0">
    <property type="entry name" value="PYRROLINE-5-CARBOXYLATE REDUCTASE 3"/>
    <property type="match status" value="1"/>
</dbReference>
<evidence type="ECO:0000256" key="5">
    <source>
        <dbReference type="ARBA" id="ARBA00022650"/>
    </source>
</evidence>
<reference evidence="15" key="1">
    <citation type="submission" date="2024-02" db="EMBL/GenBank/DDBJ databases">
        <title>Tomenella chthoni gen. nov. sp. nov., a member of the family Jonesiaceae isolated from bat guano.</title>
        <authorList>
            <person name="Miller S.L."/>
            <person name="King J."/>
            <person name="Sankaranarayanan K."/>
            <person name="Lawson P.A."/>
        </authorList>
    </citation>
    <scope>NUCLEOTIDE SEQUENCE</scope>
    <source>
        <strain evidence="15">BS-20</strain>
    </source>
</reference>
<dbReference type="PANTHER" id="PTHR11645">
    <property type="entry name" value="PYRROLINE-5-CARBOXYLATE REDUCTASE"/>
    <property type="match status" value="1"/>
</dbReference>
<organism evidence="15">
    <name type="scientific">Jonesiaceae bacterium BS-20</name>
    <dbReference type="NCBI Taxonomy" id="3120821"/>
    <lineage>
        <taxon>Bacteria</taxon>
        <taxon>Bacillati</taxon>
        <taxon>Actinomycetota</taxon>
        <taxon>Actinomycetes</taxon>
        <taxon>Micrococcales</taxon>
        <taxon>Jonesiaceae</taxon>
    </lineage>
</organism>
<dbReference type="HAMAP" id="MF_01925">
    <property type="entry name" value="P5C_reductase"/>
    <property type="match status" value="1"/>
</dbReference>
<dbReference type="Gene3D" id="1.10.3730.10">
    <property type="entry name" value="ProC C-terminal domain-like"/>
    <property type="match status" value="1"/>
</dbReference>
<dbReference type="InterPro" id="IPR036291">
    <property type="entry name" value="NAD(P)-bd_dom_sf"/>
</dbReference>
<keyword evidence="5 9" id="KW-0641">Proline biosynthesis</keyword>
<dbReference type="AlphaFoldDB" id="A0AAU7DY72"/>
<dbReference type="FunFam" id="3.40.50.720:FF:000190">
    <property type="entry name" value="Pyrroline-5-carboxylate reductase"/>
    <property type="match status" value="1"/>
</dbReference>
<accession>A0AAU7DY72</accession>
<evidence type="ECO:0000313" key="15">
    <source>
        <dbReference type="EMBL" id="XBH22436.1"/>
    </source>
</evidence>
<dbReference type="InterPro" id="IPR000304">
    <property type="entry name" value="Pyrroline-COOH_reductase"/>
</dbReference>
<dbReference type="GO" id="GO:0005737">
    <property type="term" value="C:cytoplasm"/>
    <property type="evidence" value="ECO:0007669"/>
    <property type="project" value="UniProtKB-SubCell"/>
</dbReference>
<evidence type="ECO:0000256" key="4">
    <source>
        <dbReference type="ARBA" id="ARBA00022605"/>
    </source>
</evidence>
<evidence type="ECO:0000256" key="9">
    <source>
        <dbReference type="HAMAP-Rule" id="MF_01925"/>
    </source>
</evidence>
<comment type="pathway">
    <text evidence="9 12">Amino-acid biosynthesis; L-proline biosynthesis; L-proline from L-glutamate 5-semialdehyde: step 1/1.</text>
</comment>
<evidence type="ECO:0000256" key="7">
    <source>
        <dbReference type="ARBA" id="ARBA00023002"/>
    </source>
</evidence>
<feature type="domain" description="Pyrroline-5-carboxylate reductase catalytic N-terminal" evidence="13">
    <location>
        <begin position="6"/>
        <end position="101"/>
    </location>
</feature>
<keyword evidence="6 9" id="KW-0521">NADP</keyword>
<evidence type="ECO:0000259" key="13">
    <source>
        <dbReference type="Pfam" id="PF03807"/>
    </source>
</evidence>
<keyword evidence="7 9" id="KW-0560">Oxidoreductase</keyword>
<dbReference type="SUPFAM" id="SSF51735">
    <property type="entry name" value="NAD(P)-binding Rossmann-fold domains"/>
    <property type="match status" value="1"/>
</dbReference>
<dbReference type="GO" id="GO:0004735">
    <property type="term" value="F:pyrroline-5-carboxylate reductase activity"/>
    <property type="evidence" value="ECO:0007669"/>
    <property type="project" value="UniProtKB-UniRule"/>
</dbReference>
<dbReference type="FunFam" id="1.10.3730.10:FF:000001">
    <property type="entry name" value="Pyrroline-5-carboxylate reductase"/>
    <property type="match status" value="1"/>
</dbReference>
<dbReference type="EMBL" id="CP146203">
    <property type="protein sequence ID" value="XBH22436.1"/>
    <property type="molecule type" value="Genomic_DNA"/>
</dbReference>
<feature type="binding site" evidence="11">
    <location>
        <position position="37"/>
    </location>
    <ligand>
        <name>NADP(+)</name>
        <dbReference type="ChEBI" id="CHEBI:58349"/>
    </ligand>
</feature>
<dbReference type="GO" id="GO:0055129">
    <property type="term" value="P:L-proline biosynthetic process"/>
    <property type="evidence" value="ECO:0007669"/>
    <property type="project" value="UniProtKB-UniRule"/>
</dbReference>
<dbReference type="Gene3D" id="3.40.50.720">
    <property type="entry name" value="NAD(P)-binding Rossmann-like Domain"/>
    <property type="match status" value="1"/>
</dbReference>
<gene>
    <name evidence="9 15" type="primary">proC</name>
    <name evidence="15" type="ORF">V5R04_04220</name>
</gene>
<comment type="catalytic activity">
    <reaction evidence="9">
        <text>L-proline + NAD(+) = (S)-1-pyrroline-5-carboxylate + NADH + 2 H(+)</text>
        <dbReference type="Rhea" id="RHEA:14105"/>
        <dbReference type="ChEBI" id="CHEBI:15378"/>
        <dbReference type="ChEBI" id="CHEBI:17388"/>
        <dbReference type="ChEBI" id="CHEBI:57540"/>
        <dbReference type="ChEBI" id="CHEBI:57945"/>
        <dbReference type="ChEBI" id="CHEBI:60039"/>
        <dbReference type="EC" id="1.5.1.2"/>
    </reaction>
</comment>
<evidence type="ECO:0000256" key="1">
    <source>
        <dbReference type="ARBA" id="ARBA00004496"/>
    </source>
</evidence>
<dbReference type="InterPro" id="IPR028939">
    <property type="entry name" value="P5C_Rdtase_cat_N"/>
</dbReference>
<feature type="binding site" evidence="11">
    <location>
        <begin position="71"/>
        <end position="74"/>
    </location>
    <ligand>
        <name>NADP(+)</name>
        <dbReference type="ChEBI" id="CHEBI:58349"/>
    </ligand>
</feature>
<dbReference type="NCBIfam" id="TIGR00112">
    <property type="entry name" value="proC"/>
    <property type="match status" value="1"/>
</dbReference>
<dbReference type="Pfam" id="PF03807">
    <property type="entry name" value="F420_oxidored"/>
    <property type="match status" value="1"/>
</dbReference>
<dbReference type="EC" id="1.5.1.2" evidence="9 10"/>
<feature type="binding site" evidence="11">
    <location>
        <begin position="9"/>
        <end position="14"/>
    </location>
    <ligand>
        <name>NADP(+)</name>
        <dbReference type="ChEBI" id="CHEBI:58349"/>
    </ligand>
</feature>
<evidence type="ECO:0000256" key="12">
    <source>
        <dbReference type="RuleBase" id="RU003903"/>
    </source>
</evidence>
<evidence type="ECO:0000256" key="8">
    <source>
        <dbReference type="ARBA" id="ARBA00058118"/>
    </source>
</evidence>
<comment type="similarity">
    <text evidence="2 9 12">Belongs to the pyrroline-5-carboxylate reductase family.</text>
</comment>
<sequence length="272" mass="27932">MIMAVVGFIGIGNMASAIIGGLIESNLVAAQDIVVSSATKTKRDEFAQRLGVRALDTNAQVAGEADILILAVKPQVLPKVTGEIRNLVLAAGPLVVSIAAGLSLEDLEEMLSPQTRIARVMPNVNSRIRQGMSAVCANDATSQPDVDTVTAIFEAVGEVVQIPQEQFSAFTAIAGSSPAFAFLFIDALARGAVAAGMPKALATKCAAQAVMGSGALVQQSEQSPWDLIDSVCSPGGTTIAGLLALEEKAFLASVSSAVAAVIARDAELSQEI</sequence>
<protein>
    <recommendedName>
        <fullName evidence="9 10">Pyrroline-5-carboxylate reductase</fullName>
        <shortName evidence="9">P5C reductase</shortName>
        <shortName evidence="9">P5CR</shortName>
        <ecNumber evidence="9 10">1.5.1.2</ecNumber>
    </recommendedName>
    <alternativeName>
        <fullName evidence="9">PCA reductase</fullName>
    </alternativeName>
</protein>
<dbReference type="PIRSF" id="PIRSF000193">
    <property type="entry name" value="Pyrrol-5-carb_rd"/>
    <property type="match status" value="1"/>
</dbReference>
<evidence type="ECO:0000256" key="3">
    <source>
        <dbReference type="ARBA" id="ARBA00022490"/>
    </source>
</evidence>
<keyword evidence="4 9" id="KW-0028">Amino-acid biosynthesis</keyword>
<evidence type="ECO:0000256" key="2">
    <source>
        <dbReference type="ARBA" id="ARBA00005525"/>
    </source>
</evidence>
<dbReference type="InterPro" id="IPR008927">
    <property type="entry name" value="6-PGluconate_DH-like_C_sf"/>
</dbReference>
<name>A0AAU7DY72_9MICO</name>
<keyword evidence="3 9" id="KW-0963">Cytoplasm</keyword>
<dbReference type="Pfam" id="PF14748">
    <property type="entry name" value="P5CR_dimer"/>
    <property type="match status" value="1"/>
</dbReference>
<evidence type="ECO:0000256" key="6">
    <source>
        <dbReference type="ARBA" id="ARBA00022857"/>
    </source>
</evidence>
<evidence type="ECO:0000259" key="14">
    <source>
        <dbReference type="Pfam" id="PF14748"/>
    </source>
</evidence>
<feature type="binding site" evidence="11">
    <location>
        <position position="58"/>
    </location>
    <ligand>
        <name>NADPH</name>
        <dbReference type="ChEBI" id="CHEBI:57783"/>
    </ligand>
</feature>
<comment type="catalytic activity">
    <reaction evidence="9 12">
        <text>L-proline + NADP(+) = (S)-1-pyrroline-5-carboxylate + NADPH + 2 H(+)</text>
        <dbReference type="Rhea" id="RHEA:14109"/>
        <dbReference type="ChEBI" id="CHEBI:15378"/>
        <dbReference type="ChEBI" id="CHEBI:17388"/>
        <dbReference type="ChEBI" id="CHEBI:57783"/>
        <dbReference type="ChEBI" id="CHEBI:58349"/>
        <dbReference type="ChEBI" id="CHEBI:60039"/>
        <dbReference type="EC" id="1.5.1.2"/>
    </reaction>
</comment>
<comment type="function">
    <text evidence="8 9">Catalyzes the reduction of 1-pyrroline-5-carboxylate (PCA) to L-proline.</text>
</comment>
<dbReference type="InterPro" id="IPR053790">
    <property type="entry name" value="P5CR-like_CS"/>
</dbReference>
<dbReference type="SUPFAM" id="SSF48179">
    <property type="entry name" value="6-phosphogluconate dehydrogenase C-terminal domain-like"/>
    <property type="match status" value="1"/>
</dbReference>
<dbReference type="InterPro" id="IPR029036">
    <property type="entry name" value="P5CR_dimer"/>
</dbReference>
<feature type="domain" description="Pyrroline-5-carboxylate reductase dimerisation" evidence="14">
    <location>
        <begin position="165"/>
        <end position="268"/>
    </location>
</feature>
<evidence type="ECO:0000256" key="10">
    <source>
        <dbReference type="NCBIfam" id="TIGR00112"/>
    </source>
</evidence>
<comment type="subcellular location">
    <subcellularLocation>
        <location evidence="1 9">Cytoplasm</location>
    </subcellularLocation>
</comment>